<protein>
    <submittedName>
        <fullName evidence="3">Laminin subunit alpha-2</fullName>
    </submittedName>
</protein>
<evidence type="ECO:0000313" key="4">
    <source>
        <dbReference type="Proteomes" id="UP000053825"/>
    </source>
</evidence>
<gene>
    <name evidence="3" type="ORF">WH47_05917</name>
</gene>
<dbReference type="OrthoDB" id="419631at2759"/>
<dbReference type="GO" id="GO:0005540">
    <property type="term" value="F:hyaluronic acid binding"/>
    <property type="evidence" value="ECO:0007669"/>
    <property type="project" value="InterPro"/>
</dbReference>
<dbReference type="Proteomes" id="UP000053825">
    <property type="component" value="Unassembled WGS sequence"/>
</dbReference>
<evidence type="ECO:0000256" key="2">
    <source>
        <dbReference type="SAM" id="MobiDB-lite"/>
    </source>
</evidence>
<evidence type="ECO:0000313" key="3">
    <source>
        <dbReference type="EMBL" id="KOC69254.1"/>
    </source>
</evidence>
<feature type="compositionally biased region" description="Basic and acidic residues" evidence="2">
    <location>
        <begin position="965"/>
        <end position="976"/>
    </location>
</feature>
<feature type="coiled-coil region" evidence="1">
    <location>
        <begin position="550"/>
        <end position="672"/>
    </location>
</feature>
<name>A0A0L7REJ3_9HYME</name>
<keyword evidence="1" id="KW-0175">Coiled coil</keyword>
<feature type="coiled-coil region" evidence="1">
    <location>
        <begin position="372"/>
        <end position="420"/>
    </location>
</feature>
<dbReference type="EMBL" id="KQ414609">
    <property type="protein sequence ID" value="KOC69254.1"/>
    <property type="molecule type" value="Genomic_DNA"/>
</dbReference>
<organism evidence="3 4">
    <name type="scientific">Habropoda laboriosa</name>
    <dbReference type="NCBI Taxonomy" id="597456"/>
    <lineage>
        <taxon>Eukaryota</taxon>
        <taxon>Metazoa</taxon>
        <taxon>Ecdysozoa</taxon>
        <taxon>Arthropoda</taxon>
        <taxon>Hexapoda</taxon>
        <taxon>Insecta</taxon>
        <taxon>Pterygota</taxon>
        <taxon>Neoptera</taxon>
        <taxon>Endopterygota</taxon>
        <taxon>Hymenoptera</taxon>
        <taxon>Apocrita</taxon>
        <taxon>Aculeata</taxon>
        <taxon>Apoidea</taxon>
        <taxon>Anthophila</taxon>
        <taxon>Apidae</taxon>
        <taxon>Habropoda</taxon>
    </lineage>
</organism>
<feature type="coiled-coil region" evidence="1">
    <location>
        <begin position="447"/>
        <end position="500"/>
    </location>
</feature>
<accession>A0A0L7REJ3</accession>
<keyword evidence="4" id="KW-1185">Reference proteome</keyword>
<dbReference type="STRING" id="597456.A0A0L7REJ3"/>
<sequence>MSFSKARIQRFNEFENDVPPPGSYDPRFDSKVRGLVIEKSERFHDNKSAGSAECNLSVYTKSTGNIVASFRTPQLPRKKDRDHTSKSCTKVKLRALISVNDQKLKYDSKYQIADLQVECSNKDRTIEEQEKHIENMKVEVRKLELQIEELRKKQAEVEDQHRKDIETMAKLQQEVLNGHDEKHQAEIEHLRCHLLEVSEEKEREIEARRIMEGDLRSRITDFSKRVTALESELANKKYKNVENIQSLETEIEELVTKLERVKEDYKHEVNLLDEEKSKLNLCIINITDERDKLEVKLQKRQNVILELQAQLSALQCELDELKAEYEKLLEDYSIQMDDVRYKHQEEINKLTTDFEKEKVTLRNENDFEISRKLEIETKAKDVEEENNFLKEELEDIQRLYKDVNNRLYEAHQELEESDRKHNLVLKKQKEDLADIIKLHDDETFKLKQQLENARLDYLKEIENLSMARDKEIVELKEVAAKKVEEETKRIKQHAEKMVENAEAVTRETLAACRTECEERVKRVIAESDAKVNAMIREARATVEEEMRLSAERYKACLARVELERAALDEKLVQKNAEITRLSVILEDLKSSAETQESFGQSLQMELDRAETELAEKKEELRALKDQIRTEAAEMVARKKRFEVIMAENQASVAALSKRLAQSNAEVERLQHALKRGEDCINEHRDLLSIMRNNSQMVHEQVHALMEQLDAKKGLFDQIEADSIKEAESIKSIFEAKIDDLKQITTRQVAKLQADYDAKTSQNAEMKNQLHEMANHLAEAQNMLLKLEERNDIQELEISRIELLNDKLNVQLKEYEATVEDNKKLLEEQSKTHKIANSKIQELCEKIKCLEEDDNRIQENVELFEEERNERESFEKAIMEELEEEKARREAAEEEVKKLTEHNERLKKDYQEISEKYAEVVGHHNHRQRIKHVSQLKDKINQLEQDLHGKIRTIEQQQKVIEKLRAEEKRAHSKGKENMIGIPKSSHTTPASSPHKPLTPLRNRND</sequence>
<dbReference type="InterPro" id="IPR026203">
    <property type="entry name" value="IHABP"/>
</dbReference>
<reference evidence="3 4" key="1">
    <citation type="submission" date="2015-07" db="EMBL/GenBank/DDBJ databases">
        <title>The genome of Habropoda laboriosa.</title>
        <authorList>
            <person name="Pan H."/>
            <person name="Kapheim K."/>
        </authorList>
    </citation>
    <scope>NUCLEOTIDE SEQUENCE [LARGE SCALE GENOMIC DNA]</scope>
    <source>
        <strain evidence="3">0110345459</strain>
    </source>
</reference>
<dbReference type="PANTHER" id="PTHR18956:SF6">
    <property type="entry name" value="HYALURONAN MEDIATED MOTILITY RECEPTOR"/>
    <property type="match status" value="1"/>
</dbReference>
<feature type="coiled-coil region" evidence="1">
    <location>
        <begin position="244"/>
        <end position="338"/>
    </location>
</feature>
<proteinExistence type="predicted"/>
<dbReference type="PANTHER" id="PTHR18956">
    <property type="entry name" value="HYALURONAN MEDIATED MOTILITY RECEPTOR"/>
    <property type="match status" value="1"/>
</dbReference>
<evidence type="ECO:0000256" key="1">
    <source>
        <dbReference type="SAM" id="Coils"/>
    </source>
</evidence>
<feature type="coiled-coil region" evidence="1">
    <location>
        <begin position="112"/>
        <end position="167"/>
    </location>
</feature>
<feature type="region of interest" description="Disordered" evidence="2">
    <location>
        <begin position="965"/>
        <end position="1005"/>
    </location>
</feature>
<dbReference type="AlphaFoldDB" id="A0A0L7REJ3"/>